<dbReference type="GO" id="GO:0005886">
    <property type="term" value="C:plasma membrane"/>
    <property type="evidence" value="ECO:0007669"/>
    <property type="project" value="TreeGrafter"/>
</dbReference>
<keyword evidence="7" id="KW-0902">Two-component regulatory system</keyword>
<dbReference type="Pfam" id="PF00512">
    <property type="entry name" value="HisKA"/>
    <property type="match status" value="1"/>
</dbReference>
<dbReference type="STRING" id="137733.SAMN05421767_10359"/>
<dbReference type="GO" id="GO:0016036">
    <property type="term" value="P:cellular response to phosphate starvation"/>
    <property type="evidence" value="ECO:0007669"/>
    <property type="project" value="TreeGrafter"/>
</dbReference>
<dbReference type="InterPro" id="IPR003661">
    <property type="entry name" value="HisK_dim/P_dom"/>
</dbReference>
<dbReference type="CDD" id="cd06225">
    <property type="entry name" value="HAMP"/>
    <property type="match status" value="1"/>
</dbReference>
<name>A0A1H9HTM6_9LACT</name>
<dbReference type="PANTHER" id="PTHR45453">
    <property type="entry name" value="PHOSPHATE REGULON SENSOR PROTEIN PHOR"/>
    <property type="match status" value="1"/>
</dbReference>
<dbReference type="SMART" id="SM00387">
    <property type="entry name" value="HATPase_c"/>
    <property type="match status" value="1"/>
</dbReference>
<dbReference type="InterPro" id="IPR003594">
    <property type="entry name" value="HATPase_dom"/>
</dbReference>
<dbReference type="EMBL" id="FOGF01000003">
    <property type="protein sequence ID" value="SEQ65681.1"/>
    <property type="molecule type" value="Genomic_DNA"/>
</dbReference>
<dbReference type="EC" id="2.7.13.3" evidence="3"/>
<dbReference type="FunFam" id="3.30.565.10:FF:000006">
    <property type="entry name" value="Sensor histidine kinase WalK"/>
    <property type="match status" value="1"/>
</dbReference>
<gene>
    <name evidence="12" type="ORF">SAMN05421767_10359</name>
</gene>
<evidence type="ECO:0000256" key="9">
    <source>
        <dbReference type="SAM" id="Phobius"/>
    </source>
</evidence>
<accession>A0A1H9HTM6</accession>
<reference evidence="12 13" key="1">
    <citation type="submission" date="2016-10" db="EMBL/GenBank/DDBJ databases">
        <authorList>
            <person name="de Groot N.N."/>
        </authorList>
    </citation>
    <scope>NUCLEOTIDE SEQUENCE [LARGE SCALE GENOMIC DNA]</scope>
    <source>
        <strain evidence="12 13">DSM 15827</strain>
    </source>
</reference>
<keyword evidence="5" id="KW-0808">Transferase</keyword>
<feature type="transmembrane region" description="Helical" evidence="9">
    <location>
        <begin position="37"/>
        <end position="59"/>
    </location>
</feature>
<dbReference type="InterPro" id="IPR004358">
    <property type="entry name" value="Sig_transdc_His_kin-like_C"/>
</dbReference>
<evidence type="ECO:0000313" key="12">
    <source>
        <dbReference type="EMBL" id="SEQ65681.1"/>
    </source>
</evidence>
<dbReference type="GO" id="GO:0000155">
    <property type="term" value="F:phosphorelay sensor kinase activity"/>
    <property type="evidence" value="ECO:0007669"/>
    <property type="project" value="InterPro"/>
</dbReference>
<evidence type="ECO:0000313" key="13">
    <source>
        <dbReference type="Proteomes" id="UP000198556"/>
    </source>
</evidence>
<dbReference type="Proteomes" id="UP000198556">
    <property type="component" value="Unassembled WGS sequence"/>
</dbReference>
<feature type="transmembrane region" description="Helical" evidence="9">
    <location>
        <begin position="12"/>
        <end position="31"/>
    </location>
</feature>
<dbReference type="InterPro" id="IPR036890">
    <property type="entry name" value="HATPase_C_sf"/>
</dbReference>
<dbReference type="CDD" id="cd00082">
    <property type="entry name" value="HisKA"/>
    <property type="match status" value="1"/>
</dbReference>
<comment type="catalytic activity">
    <reaction evidence="1">
        <text>ATP + protein L-histidine = ADP + protein N-phospho-L-histidine.</text>
        <dbReference type="EC" id="2.7.13.3"/>
    </reaction>
</comment>
<dbReference type="InterPro" id="IPR005467">
    <property type="entry name" value="His_kinase_dom"/>
</dbReference>
<dbReference type="FunFam" id="1.10.287.130:FF:000001">
    <property type="entry name" value="Two-component sensor histidine kinase"/>
    <property type="match status" value="1"/>
</dbReference>
<evidence type="ECO:0000256" key="8">
    <source>
        <dbReference type="ARBA" id="ARBA00023136"/>
    </source>
</evidence>
<dbReference type="InterPro" id="IPR050351">
    <property type="entry name" value="BphY/WalK/GraS-like"/>
</dbReference>
<evidence type="ECO:0000256" key="3">
    <source>
        <dbReference type="ARBA" id="ARBA00012438"/>
    </source>
</evidence>
<feature type="domain" description="HAMP" evidence="11">
    <location>
        <begin position="61"/>
        <end position="113"/>
    </location>
</feature>
<dbReference type="PROSITE" id="PS50885">
    <property type="entry name" value="HAMP"/>
    <property type="match status" value="1"/>
</dbReference>
<proteinExistence type="predicted"/>
<evidence type="ECO:0000259" key="10">
    <source>
        <dbReference type="PROSITE" id="PS50109"/>
    </source>
</evidence>
<organism evidence="12 13">
    <name type="scientific">Granulicatella balaenopterae</name>
    <dbReference type="NCBI Taxonomy" id="137733"/>
    <lineage>
        <taxon>Bacteria</taxon>
        <taxon>Bacillati</taxon>
        <taxon>Bacillota</taxon>
        <taxon>Bacilli</taxon>
        <taxon>Lactobacillales</taxon>
        <taxon>Carnobacteriaceae</taxon>
        <taxon>Granulicatella</taxon>
    </lineage>
</organism>
<dbReference type="RefSeq" id="WP_089745872.1">
    <property type="nucleotide sequence ID" value="NZ_FOGF01000003.1"/>
</dbReference>
<keyword evidence="13" id="KW-1185">Reference proteome</keyword>
<evidence type="ECO:0000259" key="11">
    <source>
        <dbReference type="PROSITE" id="PS50885"/>
    </source>
</evidence>
<feature type="domain" description="Histidine kinase" evidence="10">
    <location>
        <begin position="238"/>
        <end position="463"/>
    </location>
</feature>
<dbReference type="Pfam" id="PF00672">
    <property type="entry name" value="HAMP"/>
    <property type="match status" value="1"/>
</dbReference>
<keyword evidence="9" id="KW-1133">Transmembrane helix</keyword>
<dbReference type="InterPro" id="IPR003660">
    <property type="entry name" value="HAMP_dom"/>
</dbReference>
<keyword evidence="8 9" id="KW-0472">Membrane</keyword>
<dbReference type="SUPFAM" id="SSF47384">
    <property type="entry name" value="Homodimeric domain of signal transducing histidine kinase"/>
    <property type="match status" value="1"/>
</dbReference>
<dbReference type="InterPro" id="IPR036097">
    <property type="entry name" value="HisK_dim/P_sf"/>
</dbReference>
<keyword evidence="4" id="KW-0597">Phosphoprotein</keyword>
<dbReference type="Gene3D" id="6.10.340.10">
    <property type="match status" value="1"/>
</dbReference>
<evidence type="ECO:0000256" key="2">
    <source>
        <dbReference type="ARBA" id="ARBA00004370"/>
    </source>
</evidence>
<dbReference type="Gene3D" id="3.30.565.10">
    <property type="entry name" value="Histidine kinase-like ATPase, C-terminal domain"/>
    <property type="match status" value="1"/>
</dbReference>
<evidence type="ECO:0000256" key="4">
    <source>
        <dbReference type="ARBA" id="ARBA00022553"/>
    </source>
</evidence>
<dbReference type="SUPFAM" id="SSF158472">
    <property type="entry name" value="HAMP domain-like"/>
    <property type="match status" value="1"/>
</dbReference>
<dbReference type="SMART" id="SM00388">
    <property type="entry name" value="HisKA"/>
    <property type="match status" value="1"/>
</dbReference>
<keyword evidence="9" id="KW-0812">Transmembrane</keyword>
<dbReference type="PROSITE" id="PS50109">
    <property type="entry name" value="HIS_KIN"/>
    <property type="match status" value="1"/>
</dbReference>
<evidence type="ECO:0000256" key="7">
    <source>
        <dbReference type="ARBA" id="ARBA00023012"/>
    </source>
</evidence>
<dbReference type="AlphaFoldDB" id="A0A1H9HTM6"/>
<evidence type="ECO:0000256" key="1">
    <source>
        <dbReference type="ARBA" id="ARBA00000085"/>
    </source>
</evidence>
<dbReference type="SUPFAM" id="SSF55874">
    <property type="entry name" value="ATPase domain of HSP90 chaperone/DNA topoisomerase II/histidine kinase"/>
    <property type="match status" value="1"/>
</dbReference>
<dbReference type="PRINTS" id="PR00344">
    <property type="entry name" value="BCTRLSENSOR"/>
</dbReference>
<dbReference type="PANTHER" id="PTHR45453:SF1">
    <property type="entry name" value="PHOSPHATE REGULON SENSOR PROTEIN PHOR"/>
    <property type="match status" value="1"/>
</dbReference>
<dbReference type="OrthoDB" id="9813151at2"/>
<keyword evidence="6 12" id="KW-0418">Kinase</keyword>
<comment type="subcellular location">
    <subcellularLocation>
        <location evidence="2">Membrane</location>
    </subcellularLocation>
</comment>
<dbReference type="GO" id="GO:0004721">
    <property type="term" value="F:phosphoprotein phosphatase activity"/>
    <property type="evidence" value="ECO:0007669"/>
    <property type="project" value="TreeGrafter"/>
</dbReference>
<evidence type="ECO:0000256" key="5">
    <source>
        <dbReference type="ARBA" id="ARBA00022679"/>
    </source>
</evidence>
<dbReference type="Gene3D" id="1.10.287.130">
    <property type="match status" value="1"/>
</dbReference>
<dbReference type="Pfam" id="PF02518">
    <property type="entry name" value="HATPase_c"/>
    <property type="match status" value="1"/>
</dbReference>
<protein>
    <recommendedName>
        <fullName evidence="3">histidine kinase</fullName>
        <ecNumber evidence="3">2.7.13.3</ecNumber>
    </recommendedName>
</protein>
<sequence length="464" mass="53210">MKKFDEIVFRIWIVNLIIFICSVLLVYTLFYQSTLKGWYLVVPVIVMIIVYYGSFYIVLHQWLTKPITELTNIAYRFSQNDFENNYDFDSVDEFSQLGLAMNKLGKSLLITRIANHDKQEVLGHILESLQTAVILFSTEYSIPISNTAGDVLLERWQISSSGESIHGLPMDLDEKLKKVFETQETLQYSISVNEHPYVISMLPMYHENQVTVRGVLMIAHDVTEQENLDKMRSIFISNVSHDLRTPLTMIKGYSEAIMDDLAETREEKNEMAAIINDEVSEMMRIVNSLIELSKVQGGMLELNRSEITPEDFVEHVVKRFRRLIEDEGIQLTIDIDPKVKMLNIDEDKMHQVVFNLLDNAIRYVLVNGKETKEITISVYDDILINKTVIKITDNAKGIVKEDLPFVFERFYKADKVRGREKKIGLGIGLSIVKSVVEQHDGQVAVESVEGEGTSFIIKLPKAII</sequence>
<evidence type="ECO:0000256" key="6">
    <source>
        <dbReference type="ARBA" id="ARBA00022777"/>
    </source>
</evidence>